<name>A0A1I8F803_9PLAT</name>
<proteinExistence type="predicted"/>
<evidence type="ECO:0000256" key="1">
    <source>
        <dbReference type="SAM" id="MobiDB-lite"/>
    </source>
</evidence>
<evidence type="ECO:0000313" key="3">
    <source>
        <dbReference type="WBParaSite" id="maker-unitig_22759-snap-gene-0.2-mRNA-1"/>
    </source>
</evidence>
<dbReference type="Proteomes" id="UP000095280">
    <property type="component" value="Unplaced"/>
</dbReference>
<evidence type="ECO:0000313" key="2">
    <source>
        <dbReference type="Proteomes" id="UP000095280"/>
    </source>
</evidence>
<accession>A0A1I8F803</accession>
<protein>
    <submittedName>
        <fullName evidence="3">SH3 domain-containing protein</fullName>
    </submittedName>
</protein>
<reference evidence="3" key="1">
    <citation type="submission" date="2016-11" db="UniProtKB">
        <authorList>
            <consortium name="WormBaseParasite"/>
        </authorList>
    </citation>
    <scope>IDENTIFICATION</scope>
</reference>
<organism evidence="2 3">
    <name type="scientific">Macrostomum lignano</name>
    <dbReference type="NCBI Taxonomy" id="282301"/>
    <lineage>
        <taxon>Eukaryota</taxon>
        <taxon>Metazoa</taxon>
        <taxon>Spiralia</taxon>
        <taxon>Lophotrochozoa</taxon>
        <taxon>Platyhelminthes</taxon>
        <taxon>Rhabditophora</taxon>
        <taxon>Macrostomorpha</taxon>
        <taxon>Macrostomida</taxon>
        <taxon>Macrostomidae</taxon>
        <taxon>Macrostomum</taxon>
    </lineage>
</organism>
<keyword evidence="2" id="KW-1185">Reference proteome</keyword>
<dbReference type="AlphaFoldDB" id="A0A1I8F803"/>
<sequence length="230" mass="25863">LDCYFTATAAQHRHPRHLPATGSAFATDSVKNRLRRLFSDDGGFLNPPQCRRRQSRVQSHVTRDGFGHRRREPPPPAAQRQLDQLPPASAVFDGLKPLRKRAHNHYLPAAMNLSELRVSPIGFYFANLFHFVSILQHRRNNQQSSSQSVEQLRCRLLSNARLCCRVTFKCLTSLLPIVGDRITCPMVLDPLEINCNGTIAVELAVAIAEFRPAANDELELRIGDYVALTS</sequence>
<dbReference type="WBParaSite" id="maker-unitig_22759-snap-gene-0.2-mRNA-1">
    <property type="protein sequence ID" value="maker-unitig_22759-snap-gene-0.2-mRNA-1"/>
    <property type="gene ID" value="maker-unitig_22759-snap-gene-0.2"/>
</dbReference>
<feature type="region of interest" description="Disordered" evidence="1">
    <location>
        <begin position="48"/>
        <end position="84"/>
    </location>
</feature>